<dbReference type="Proteomes" id="UP000001542">
    <property type="component" value="Unassembled WGS sequence"/>
</dbReference>
<dbReference type="VEuPathDB" id="TrichDB:TVAGG3_0477480"/>
<evidence type="ECO:0000313" key="2">
    <source>
        <dbReference type="EMBL" id="EAY01055.1"/>
    </source>
</evidence>
<feature type="transmembrane region" description="Helical" evidence="1">
    <location>
        <begin position="76"/>
        <end position="94"/>
    </location>
</feature>
<reference evidence="2" key="1">
    <citation type="submission" date="2006-10" db="EMBL/GenBank/DDBJ databases">
        <authorList>
            <person name="Amadeo P."/>
            <person name="Zhao Q."/>
            <person name="Wortman J."/>
            <person name="Fraser-Liggett C."/>
            <person name="Carlton J."/>
        </authorList>
    </citation>
    <scope>NUCLEOTIDE SEQUENCE</scope>
    <source>
        <strain evidence="2">G3</strain>
    </source>
</reference>
<protein>
    <submittedName>
        <fullName evidence="2">Uncharacterized protein</fullName>
    </submittedName>
</protein>
<dbReference type="KEGG" id="tva:4758882"/>
<keyword evidence="1" id="KW-1133">Transmembrane helix</keyword>
<reference evidence="2" key="2">
    <citation type="journal article" date="2007" name="Science">
        <title>Draft genome sequence of the sexually transmitted pathogen Trichomonas vaginalis.</title>
        <authorList>
            <person name="Carlton J.M."/>
            <person name="Hirt R.P."/>
            <person name="Silva J.C."/>
            <person name="Delcher A.L."/>
            <person name="Schatz M."/>
            <person name="Zhao Q."/>
            <person name="Wortman J.R."/>
            <person name="Bidwell S.L."/>
            <person name="Alsmark U.C.M."/>
            <person name="Besteiro S."/>
            <person name="Sicheritz-Ponten T."/>
            <person name="Noel C.J."/>
            <person name="Dacks J.B."/>
            <person name="Foster P.G."/>
            <person name="Simillion C."/>
            <person name="Van de Peer Y."/>
            <person name="Miranda-Saavedra D."/>
            <person name="Barton G.J."/>
            <person name="Westrop G.D."/>
            <person name="Mueller S."/>
            <person name="Dessi D."/>
            <person name="Fiori P.L."/>
            <person name="Ren Q."/>
            <person name="Paulsen I."/>
            <person name="Zhang H."/>
            <person name="Bastida-Corcuera F.D."/>
            <person name="Simoes-Barbosa A."/>
            <person name="Brown M.T."/>
            <person name="Hayes R.D."/>
            <person name="Mukherjee M."/>
            <person name="Okumura C.Y."/>
            <person name="Schneider R."/>
            <person name="Smith A.J."/>
            <person name="Vanacova S."/>
            <person name="Villalvazo M."/>
            <person name="Haas B.J."/>
            <person name="Pertea M."/>
            <person name="Feldblyum T.V."/>
            <person name="Utterback T.R."/>
            <person name="Shu C.L."/>
            <person name="Osoegawa K."/>
            <person name="de Jong P.J."/>
            <person name="Hrdy I."/>
            <person name="Horvathova L."/>
            <person name="Zubacova Z."/>
            <person name="Dolezal P."/>
            <person name="Malik S.B."/>
            <person name="Logsdon J.M. Jr."/>
            <person name="Henze K."/>
            <person name="Gupta A."/>
            <person name="Wang C.C."/>
            <person name="Dunne R.L."/>
            <person name="Upcroft J.A."/>
            <person name="Upcroft P."/>
            <person name="White O."/>
            <person name="Salzberg S.L."/>
            <person name="Tang P."/>
            <person name="Chiu C.-H."/>
            <person name="Lee Y.-S."/>
            <person name="Embley T.M."/>
            <person name="Coombs G.H."/>
            <person name="Mottram J.C."/>
            <person name="Tachezy J."/>
            <person name="Fraser-Liggett C.M."/>
            <person name="Johnson P.J."/>
        </authorList>
    </citation>
    <scope>NUCLEOTIDE SEQUENCE [LARGE SCALE GENOMIC DNA]</scope>
    <source>
        <strain evidence="2">G3</strain>
    </source>
</reference>
<gene>
    <name evidence="2" type="ORF">TVAG_481250</name>
</gene>
<dbReference type="InParanoid" id="A2F200"/>
<dbReference type="VEuPathDB" id="TrichDB:TVAG_481250"/>
<keyword evidence="1" id="KW-0472">Membrane</keyword>
<proteinExistence type="predicted"/>
<evidence type="ECO:0000256" key="1">
    <source>
        <dbReference type="SAM" id="Phobius"/>
    </source>
</evidence>
<dbReference type="SMR" id="A2F200"/>
<organism evidence="2 3">
    <name type="scientific">Trichomonas vaginalis (strain ATCC PRA-98 / G3)</name>
    <dbReference type="NCBI Taxonomy" id="412133"/>
    <lineage>
        <taxon>Eukaryota</taxon>
        <taxon>Metamonada</taxon>
        <taxon>Parabasalia</taxon>
        <taxon>Trichomonadida</taxon>
        <taxon>Trichomonadidae</taxon>
        <taxon>Trichomonas</taxon>
    </lineage>
</organism>
<keyword evidence="3" id="KW-1185">Reference proteome</keyword>
<dbReference type="AlphaFoldDB" id="A2F200"/>
<dbReference type="RefSeq" id="XP_001313927.1">
    <property type="nucleotide sequence ID" value="XM_001313923.1"/>
</dbReference>
<keyword evidence="1" id="KW-0812">Transmembrane</keyword>
<accession>A2F200</accession>
<dbReference type="EMBL" id="DS113580">
    <property type="protein sequence ID" value="EAY01055.1"/>
    <property type="molecule type" value="Genomic_DNA"/>
</dbReference>
<name>A2F200_TRIV3</name>
<evidence type="ECO:0000313" key="3">
    <source>
        <dbReference type="Proteomes" id="UP000001542"/>
    </source>
</evidence>
<sequence>MDYETTKRKIREGMESSINSANGALATGLEALNRLKLQGQHLTNANDNLNPLLTSGEASMNLTHGILNNLGEARNMFIICAIVFIVLIFFVIRWKHS</sequence>